<evidence type="ECO:0000259" key="5">
    <source>
        <dbReference type="PROSITE" id="PS50931"/>
    </source>
</evidence>
<dbReference type="PANTHER" id="PTHR30537">
    <property type="entry name" value="HTH-TYPE TRANSCRIPTIONAL REGULATOR"/>
    <property type="match status" value="1"/>
</dbReference>
<dbReference type="PANTHER" id="PTHR30537:SF74">
    <property type="entry name" value="HTH-TYPE TRANSCRIPTIONAL REGULATOR TRPI"/>
    <property type="match status" value="1"/>
</dbReference>
<dbReference type="SUPFAM" id="SSF53850">
    <property type="entry name" value="Periplasmic binding protein-like II"/>
    <property type="match status" value="1"/>
</dbReference>
<dbReference type="Pfam" id="PF03466">
    <property type="entry name" value="LysR_substrate"/>
    <property type="match status" value="1"/>
</dbReference>
<evidence type="ECO:0000256" key="4">
    <source>
        <dbReference type="ARBA" id="ARBA00023163"/>
    </source>
</evidence>
<accession>A0ABZ2HG81</accession>
<keyword evidence="7" id="KW-1185">Reference proteome</keyword>
<dbReference type="Gene3D" id="3.40.190.10">
    <property type="entry name" value="Periplasmic binding protein-like II"/>
    <property type="match status" value="2"/>
</dbReference>
<evidence type="ECO:0000256" key="3">
    <source>
        <dbReference type="ARBA" id="ARBA00023125"/>
    </source>
</evidence>
<dbReference type="InterPro" id="IPR005119">
    <property type="entry name" value="LysR_subst-bd"/>
</dbReference>
<dbReference type="Proteomes" id="UP001364156">
    <property type="component" value="Chromosome"/>
</dbReference>
<evidence type="ECO:0000256" key="2">
    <source>
        <dbReference type="ARBA" id="ARBA00023015"/>
    </source>
</evidence>
<dbReference type="Pfam" id="PF00126">
    <property type="entry name" value="HTH_1"/>
    <property type="match status" value="1"/>
</dbReference>
<proteinExistence type="inferred from homology"/>
<keyword evidence="2" id="KW-0805">Transcription regulation</keyword>
<feature type="domain" description="HTH lysR-type" evidence="5">
    <location>
        <begin position="7"/>
        <end position="64"/>
    </location>
</feature>
<dbReference type="EMBL" id="CP146069">
    <property type="protein sequence ID" value="WWR45844.1"/>
    <property type="molecule type" value="Genomic_DNA"/>
</dbReference>
<dbReference type="InterPro" id="IPR036390">
    <property type="entry name" value="WH_DNA-bd_sf"/>
</dbReference>
<sequence>MRKPPTPPLDLLEPFEASARLGSFTRAAEELSVTQSAISQRVRKLETLLDTKLFDRGHRAITLTPEGRELLNGVSVALQHLTSATHSLRQRETRPIVRLSADTSIAQLWLMPRLESFLLGTHGLAIDLTVSDNEDEVLNSDVAILHGSGTWSGFTAELLFPDEIYPVCAPTYMARHPIRALPDLLEAELIDLDYIHWNWINWGIWLTEAGLDPARARTLLRTNSYMALLDAARMGLGVALGWGPMMDQDLAKGTLIRPLPTSVRPAYGYYLLVRDTSDESADRLARHLKTVTLIT</sequence>
<evidence type="ECO:0000313" key="6">
    <source>
        <dbReference type="EMBL" id="WWR45844.1"/>
    </source>
</evidence>
<dbReference type="RefSeq" id="WP_338548753.1">
    <property type="nucleotide sequence ID" value="NZ_CP146069.1"/>
</dbReference>
<dbReference type="CDD" id="cd08432">
    <property type="entry name" value="PBP2_GcdR_TrpI_HvrB_AmpR_like"/>
    <property type="match status" value="1"/>
</dbReference>
<dbReference type="InterPro" id="IPR000847">
    <property type="entry name" value="LysR_HTH_N"/>
</dbReference>
<dbReference type="PRINTS" id="PR00039">
    <property type="entry name" value="HTHLYSR"/>
</dbReference>
<dbReference type="SUPFAM" id="SSF46785">
    <property type="entry name" value="Winged helix' DNA-binding domain"/>
    <property type="match status" value="1"/>
</dbReference>
<organism evidence="6 7">
    <name type="scientific">Roseovarius phycicola</name>
    <dbReference type="NCBI Taxonomy" id="3080976"/>
    <lineage>
        <taxon>Bacteria</taxon>
        <taxon>Pseudomonadati</taxon>
        <taxon>Pseudomonadota</taxon>
        <taxon>Alphaproteobacteria</taxon>
        <taxon>Rhodobacterales</taxon>
        <taxon>Roseobacteraceae</taxon>
        <taxon>Roseovarius</taxon>
    </lineage>
</organism>
<name>A0ABZ2HG81_9RHOB</name>
<keyword evidence="4" id="KW-0804">Transcription</keyword>
<evidence type="ECO:0000313" key="7">
    <source>
        <dbReference type="Proteomes" id="UP001364156"/>
    </source>
</evidence>
<keyword evidence="3" id="KW-0238">DNA-binding</keyword>
<reference evidence="6 7" key="1">
    <citation type="submission" date="2023-10" db="EMBL/GenBank/DDBJ databases">
        <title>Roseovarius strain S88 nov., isolated from a marine algae.</title>
        <authorList>
            <person name="Lee M.W."/>
            <person name="Lee J.K."/>
            <person name="Kim J.M."/>
            <person name="Choi D.G."/>
            <person name="Baek J.H."/>
            <person name="Bayburt H."/>
            <person name="Jung J.J."/>
            <person name="Han D.M."/>
            <person name="Jeon C.O."/>
        </authorList>
    </citation>
    <scope>NUCLEOTIDE SEQUENCE [LARGE SCALE GENOMIC DNA]</scope>
    <source>
        <strain evidence="6 7">S88</strain>
    </source>
</reference>
<comment type="similarity">
    <text evidence="1">Belongs to the LysR transcriptional regulatory family.</text>
</comment>
<dbReference type="InterPro" id="IPR036388">
    <property type="entry name" value="WH-like_DNA-bd_sf"/>
</dbReference>
<dbReference type="Gene3D" id="1.10.10.10">
    <property type="entry name" value="Winged helix-like DNA-binding domain superfamily/Winged helix DNA-binding domain"/>
    <property type="match status" value="1"/>
</dbReference>
<dbReference type="PROSITE" id="PS50931">
    <property type="entry name" value="HTH_LYSR"/>
    <property type="match status" value="1"/>
</dbReference>
<gene>
    <name evidence="6" type="ORF">RZ517_13790</name>
</gene>
<protein>
    <submittedName>
        <fullName evidence="6">LysR substrate-binding domain-containing protein</fullName>
    </submittedName>
</protein>
<dbReference type="InterPro" id="IPR058163">
    <property type="entry name" value="LysR-type_TF_proteobact-type"/>
</dbReference>
<evidence type="ECO:0000256" key="1">
    <source>
        <dbReference type="ARBA" id="ARBA00009437"/>
    </source>
</evidence>